<organism evidence="2 3">
    <name type="scientific">Gracilibacillus thailandensis</name>
    <dbReference type="NCBI Taxonomy" id="563735"/>
    <lineage>
        <taxon>Bacteria</taxon>
        <taxon>Bacillati</taxon>
        <taxon>Bacillota</taxon>
        <taxon>Bacilli</taxon>
        <taxon>Bacillales</taxon>
        <taxon>Bacillaceae</taxon>
        <taxon>Gracilibacillus</taxon>
    </lineage>
</organism>
<proteinExistence type="predicted"/>
<feature type="transmembrane region" description="Helical" evidence="1">
    <location>
        <begin position="30"/>
        <end position="51"/>
    </location>
</feature>
<name>A0A6N7R5U6_9BACI</name>
<feature type="transmembrane region" description="Helical" evidence="1">
    <location>
        <begin position="199"/>
        <end position="221"/>
    </location>
</feature>
<sequence length="274" mass="31733">MLNNLNEEYFLVLRRPLESKRQSPKSLGSILILSIFLQAFLLFLEFFVGGFSNYPSKDLIVKIHLIASSILATISVIYSIPYIYLRSQKVQYFVSMLVSQNLFGVSVYLISLMAVGTILSNEDSLLQFTYMTLLIGGIVFIITFVRFIILLNNGFYRKGFKKDKQRGKFEKTSYLPVVILIGISISFVIQFLIRNFNTGHYDVMFVIILSIVIFWVMLFILPEQLVILYCKFRFDSFNYELNGRLKPVKDENGKMIPEEKLDSYFRQKTKAGSE</sequence>
<gene>
    <name evidence="2" type="ORF">GH885_20135</name>
</gene>
<keyword evidence="1" id="KW-0812">Transmembrane</keyword>
<protein>
    <recommendedName>
        <fullName evidence="4">ABC transporter ATPase</fullName>
    </recommendedName>
</protein>
<dbReference type="AlphaFoldDB" id="A0A6N7R5U6"/>
<dbReference type="RefSeq" id="WP_153837073.1">
    <property type="nucleotide sequence ID" value="NZ_JBHUMW010000004.1"/>
</dbReference>
<dbReference type="EMBL" id="WJEE01000081">
    <property type="protein sequence ID" value="MRI68619.1"/>
    <property type="molecule type" value="Genomic_DNA"/>
</dbReference>
<evidence type="ECO:0000313" key="3">
    <source>
        <dbReference type="Proteomes" id="UP000435187"/>
    </source>
</evidence>
<feature type="transmembrane region" description="Helical" evidence="1">
    <location>
        <begin position="63"/>
        <end position="85"/>
    </location>
</feature>
<reference evidence="2 3" key="1">
    <citation type="submission" date="2019-10" db="EMBL/GenBank/DDBJ databases">
        <title>Gracilibacillus salitolerans sp. nov., a moderate halophile isolated from a saline soil in northwest China.</title>
        <authorList>
            <person name="Gan L."/>
        </authorList>
    </citation>
    <scope>NUCLEOTIDE SEQUENCE [LARGE SCALE GENOMIC DNA]</scope>
    <source>
        <strain evidence="2 3">TP2-8</strain>
    </source>
</reference>
<dbReference type="Proteomes" id="UP000435187">
    <property type="component" value="Unassembled WGS sequence"/>
</dbReference>
<keyword evidence="3" id="KW-1185">Reference proteome</keyword>
<keyword evidence="1" id="KW-0472">Membrane</keyword>
<evidence type="ECO:0000313" key="2">
    <source>
        <dbReference type="EMBL" id="MRI68619.1"/>
    </source>
</evidence>
<keyword evidence="1" id="KW-1133">Transmembrane helix</keyword>
<feature type="transmembrane region" description="Helical" evidence="1">
    <location>
        <begin position="92"/>
        <end position="116"/>
    </location>
</feature>
<accession>A0A6N7R5U6</accession>
<comment type="caution">
    <text evidence="2">The sequence shown here is derived from an EMBL/GenBank/DDBJ whole genome shotgun (WGS) entry which is preliminary data.</text>
</comment>
<feature type="transmembrane region" description="Helical" evidence="1">
    <location>
        <begin position="172"/>
        <end position="193"/>
    </location>
</feature>
<evidence type="ECO:0008006" key="4">
    <source>
        <dbReference type="Google" id="ProtNLM"/>
    </source>
</evidence>
<evidence type="ECO:0000256" key="1">
    <source>
        <dbReference type="SAM" id="Phobius"/>
    </source>
</evidence>
<feature type="transmembrane region" description="Helical" evidence="1">
    <location>
        <begin position="128"/>
        <end position="151"/>
    </location>
</feature>